<keyword evidence="7" id="KW-0812">Transmembrane</keyword>
<evidence type="ECO:0000313" key="11">
    <source>
        <dbReference type="Proteomes" id="UP001430954"/>
    </source>
</evidence>
<protein>
    <recommendedName>
        <fullName evidence="3">Type II secretion system protein J</fullName>
    </recommendedName>
</protein>
<dbReference type="Gene3D" id="2.10.70.20">
    <property type="entry name" value="gspk-gspi-gspj complex like domains"/>
    <property type="match status" value="1"/>
</dbReference>
<proteinExistence type="inferred from homology"/>
<keyword evidence="4" id="KW-1003">Cell membrane</keyword>
<dbReference type="RefSeq" id="WP_223676218.1">
    <property type="nucleotide sequence ID" value="NZ_JAINZW010000004.1"/>
</dbReference>
<dbReference type="PROSITE" id="PS00409">
    <property type="entry name" value="PROKAR_NTER_METHYL"/>
    <property type="match status" value="1"/>
</dbReference>
<keyword evidence="11" id="KW-1185">Reference proteome</keyword>
<keyword evidence="9" id="KW-0472">Membrane</keyword>
<dbReference type="EMBL" id="JAINZW010000004">
    <property type="protein sequence ID" value="MBZ4039761.1"/>
    <property type="molecule type" value="Genomic_DNA"/>
</dbReference>
<dbReference type="Pfam" id="PF07963">
    <property type="entry name" value="N_methyl"/>
    <property type="match status" value="1"/>
</dbReference>
<dbReference type="Gene3D" id="3.10.610.10">
    <property type="entry name" value="GSPII I/J protein-like"/>
    <property type="match status" value="1"/>
</dbReference>
<evidence type="ECO:0000256" key="6">
    <source>
        <dbReference type="ARBA" id="ARBA00022519"/>
    </source>
</evidence>
<evidence type="ECO:0000256" key="3">
    <source>
        <dbReference type="ARBA" id="ARBA00021539"/>
    </source>
</evidence>
<reference evidence="10 11" key="1">
    <citation type="submission" date="2021-09" db="EMBL/GenBank/DDBJ databases">
        <title>Lysobacter sp. 13A isolated from the river sediment.</title>
        <authorList>
            <person name="Liu H."/>
            <person name="Li S."/>
            <person name="Mao S."/>
        </authorList>
    </citation>
    <scope>NUCLEOTIDE SEQUENCE [LARGE SCALE GENOMIC DNA]</scope>
    <source>
        <strain evidence="10 11">13A</strain>
    </source>
</reference>
<organism evidence="10 11">
    <name type="scientific">Novilysobacter selenitireducens</name>
    <dbReference type="NCBI Taxonomy" id="2872639"/>
    <lineage>
        <taxon>Bacteria</taxon>
        <taxon>Pseudomonadati</taxon>
        <taxon>Pseudomonadota</taxon>
        <taxon>Gammaproteobacteria</taxon>
        <taxon>Lysobacterales</taxon>
        <taxon>Lysobacteraceae</taxon>
        <taxon>Novilysobacter</taxon>
    </lineage>
</organism>
<evidence type="ECO:0000256" key="9">
    <source>
        <dbReference type="ARBA" id="ARBA00023136"/>
    </source>
</evidence>
<dbReference type="InterPro" id="IPR045584">
    <property type="entry name" value="Pilin-like"/>
</dbReference>
<dbReference type="NCBIfam" id="TIGR01711">
    <property type="entry name" value="gspJ"/>
    <property type="match status" value="1"/>
</dbReference>
<keyword evidence="5" id="KW-0488">Methylation</keyword>
<comment type="similarity">
    <text evidence="2">Belongs to the GSP J family.</text>
</comment>
<keyword evidence="8" id="KW-1133">Transmembrane helix</keyword>
<evidence type="ECO:0000313" key="10">
    <source>
        <dbReference type="EMBL" id="MBZ4039761.1"/>
    </source>
</evidence>
<evidence type="ECO:0000256" key="4">
    <source>
        <dbReference type="ARBA" id="ARBA00022475"/>
    </source>
</evidence>
<accession>A0ABS7T787</accession>
<evidence type="ECO:0000256" key="8">
    <source>
        <dbReference type="ARBA" id="ARBA00022989"/>
    </source>
</evidence>
<dbReference type="Proteomes" id="UP001430954">
    <property type="component" value="Unassembled WGS sequence"/>
</dbReference>
<gene>
    <name evidence="10" type="primary">gspJ</name>
    <name evidence="10" type="ORF">K6753_09455</name>
</gene>
<evidence type="ECO:0000256" key="7">
    <source>
        <dbReference type="ARBA" id="ARBA00022692"/>
    </source>
</evidence>
<dbReference type="PANTHER" id="PTHR39583:SF2">
    <property type="entry name" value="TYPE II SECRETION SYSTEM PROTEIN J"/>
    <property type="match status" value="1"/>
</dbReference>
<dbReference type="InterPro" id="IPR010055">
    <property type="entry name" value="T2SS_protein-GspJ"/>
</dbReference>
<comment type="subcellular location">
    <subcellularLocation>
        <location evidence="1">Cell inner membrane</location>
        <topology evidence="1">Single-pass membrane protein</topology>
    </subcellularLocation>
</comment>
<sequence length="198" mass="21182">MSRRGTRGFTLVEMLVALVVFGLLSAATVGVLVHAADNREVVGARMDRLGELQRARALIKADLGQAAPRRVRRGDGSAARTAFIGQRPGDAPLWGFVRRGWSNPDDAARASLQYVEYRIAGRQLERTAHAALDGARAPAPQVVLTGVDATAIGYRYRGQWNDGWPGGADEIPEAIRLTLDVDGLGTIEQLFLLPGGGA</sequence>
<keyword evidence="6" id="KW-0997">Cell inner membrane</keyword>
<evidence type="ECO:0000256" key="2">
    <source>
        <dbReference type="ARBA" id="ARBA00011084"/>
    </source>
</evidence>
<dbReference type="InterPro" id="IPR051621">
    <property type="entry name" value="T2SS_protein_J"/>
</dbReference>
<name>A0ABS7T787_9GAMM</name>
<evidence type="ECO:0000256" key="5">
    <source>
        <dbReference type="ARBA" id="ARBA00022481"/>
    </source>
</evidence>
<dbReference type="SUPFAM" id="SSF54523">
    <property type="entry name" value="Pili subunits"/>
    <property type="match status" value="1"/>
</dbReference>
<dbReference type="NCBIfam" id="TIGR02532">
    <property type="entry name" value="IV_pilin_GFxxxE"/>
    <property type="match status" value="1"/>
</dbReference>
<evidence type="ECO:0000256" key="1">
    <source>
        <dbReference type="ARBA" id="ARBA00004377"/>
    </source>
</evidence>
<dbReference type="PANTHER" id="PTHR39583">
    <property type="entry name" value="TYPE II SECRETION SYSTEM PROTEIN J-RELATED"/>
    <property type="match status" value="1"/>
</dbReference>
<comment type="caution">
    <text evidence="10">The sequence shown here is derived from an EMBL/GenBank/DDBJ whole genome shotgun (WGS) entry which is preliminary data.</text>
</comment>
<dbReference type="Pfam" id="PF11612">
    <property type="entry name" value="T2SSJ"/>
    <property type="match status" value="1"/>
</dbReference>
<dbReference type="InterPro" id="IPR012902">
    <property type="entry name" value="N_methyl_site"/>
</dbReference>